<dbReference type="GO" id="GO:0005886">
    <property type="term" value="C:plasma membrane"/>
    <property type="evidence" value="ECO:0007669"/>
    <property type="project" value="TreeGrafter"/>
</dbReference>
<dbReference type="GO" id="GO:0005774">
    <property type="term" value="C:vacuolar membrane"/>
    <property type="evidence" value="ECO:0007669"/>
    <property type="project" value="TreeGrafter"/>
</dbReference>
<evidence type="ECO:0008006" key="11">
    <source>
        <dbReference type="Google" id="ProtNLM"/>
    </source>
</evidence>
<dbReference type="PANTHER" id="PTHR23501:SF92">
    <property type="entry name" value="GLUTATHIONE EXCHANGER 1-RELATED"/>
    <property type="match status" value="1"/>
</dbReference>
<dbReference type="PANTHER" id="PTHR23501">
    <property type="entry name" value="MAJOR FACILITATOR SUPERFAMILY"/>
    <property type="match status" value="1"/>
</dbReference>
<dbReference type="GO" id="GO:0005768">
    <property type="term" value="C:endosome"/>
    <property type="evidence" value="ECO:0007669"/>
    <property type="project" value="TreeGrafter"/>
</dbReference>
<feature type="transmembrane region" description="Helical" evidence="8">
    <location>
        <begin position="550"/>
        <end position="573"/>
    </location>
</feature>
<evidence type="ECO:0000256" key="2">
    <source>
        <dbReference type="ARBA" id="ARBA00008335"/>
    </source>
</evidence>
<dbReference type="HOGENOM" id="CLU_012970_2_1_1"/>
<evidence type="ECO:0000256" key="1">
    <source>
        <dbReference type="ARBA" id="ARBA00004127"/>
    </source>
</evidence>
<sequence length="612" mass="68290">MQIEITPYLEKADEDKISVISDVRSLKNTNDSEYTFTSDSENEVLSPGVHNAKIYGKYYTEPYQRIMIFFSLFLICYAYGLDKKTRTTYVTLATSSYKEHSLMSTVTCITKVISAAGQIWFARASDIFGRKLIFGLSVIFYVIGTVIESQATEISRYAGGECLYGLGHAGIVLTTELYAADFSNLNWRVVAAAAPMLPNIINTWVSGNITADVDENWKWGIGMWAFIFPISCLPLIGCLLHMRYKAQKNNEELKPVFVKPSNMSYKEYLVDVFFWKSDIIGLILLVGVFGLVLVPITLAGGLNKKWNEAQIIVPEVLGWTLALPLYVFWENKFAKYPIIKLETVRDSGIWSALSISLFIDFCFYMHETYLVTFLLVAVNESKKSATRINSLSTFVTVITGFFLGLAIVRIRRTKISIVFGTLVWFVAHGLFIEYNGGLRSHSGLIGAICLLGFGNGFIRFPVRASIQVSVGTHEKLAIVTSLFLAVGSIGTAIGSAVAGAIWSNVLPGQIESRISNATIAASAYSSPTTFIKKYKWGTEYRTAVVSAYGYVWKILNITGLVLVLPLLISALFLRDRKLESVLAFDEVTDTEGYSENEKVQQKKHKSFMDYFN</sequence>
<dbReference type="GO" id="GO:0015343">
    <property type="term" value="F:siderophore-iron transmembrane transporter activity"/>
    <property type="evidence" value="ECO:0007669"/>
    <property type="project" value="TreeGrafter"/>
</dbReference>
<dbReference type="AlphaFoldDB" id="G8BWD9"/>
<evidence type="ECO:0000256" key="5">
    <source>
        <dbReference type="ARBA" id="ARBA00022989"/>
    </source>
</evidence>
<feature type="transmembrane region" description="Helical" evidence="8">
    <location>
        <begin position="415"/>
        <end position="432"/>
    </location>
</feature>
<dbReference type="InterPro" id="IPR005828">
    <property type="entry name" value="MFS_sugar_transport-like"/>
</dbReference>
<evidence type="ECO:0000313" key="10">
    <source>
        <dbReference type="Proteomes" id="UP000005666"/>
    </source>
</evidence>
<feature type="transmembrane region" description="Helical" evidence="8">
    <location>
        <begin position="311"/>
        <end position="329"/>
    </location>
</feature>
<dbReference type="Gene3D" id="1.20.1250.20">
    <property type="entry name" value="MFS general substrate transporter like domains"/>
    <property type="match status" value="2"/>
</dbReference>
<dbReference type="OMA" id="LNFAWYV"/>
<keyword evidence="6" id="KW-0406">Ion transport</keyword>
<feature type="transmembrane region" description="Helical" evidence="8">
    <location>
        <begin position="444"/>
        <end position="464"/>
    </location>
</feature>
<feature type="transmembrane region" description="Helical" evidence="8">
    <location>
        <begin position="279"/>
        <end position="299"/>
    </location>
</feature>
<keyword evidence="7 8" id="KW-0472">Membrane</keyword>
<feature type="transmembrane region" description="Helical" evidence="8">
    <location>
        <begin position="128"/>
        <end position="147"/>
    </location>
</feature>
<feature type="transmembrane region" description="Helical" evidence="8">
    <location>
        <begin position="350"/>
        <end position="376"/>
    </location>
</feature>
<evidence type="ECO:0000256" key="7">
    <source>
        <dbReference type="ARBA" id="ARBA00023136"/>
    </source>
</evidence>
<keyword evidence="3" id="KW-0813">Transport</keyword>
<dbReference type="Pfam" id="PF00083">
    <property type="entry name" value="Sugar_tr"/>
    <property type="match status" value="1"/>
</dbReference>
<evidence type="ECO:0000256" key="3">
    <source>
        <dbReference type="ARBA" id="ARBA00022448"/>
    </source>
</evidence>
<dbReference type="KEGG" id="tpf:TPHA_0G03780"/>
<proteinExistence type="inferred from homology"/>
<feature type="transmembrane region" description="Helical" evidence="8">
    <location>
        <begin position="388"/>
        <end position="408"/>
    </location>
</feature>
<dbReference type="OrthoDB" id="2241241at2759"/>
<keyword evidence="4 8" id="KW-0812">Transmembrane</keyword>
<reference evidence="9 10" key="1">
    <citation type="journal article" date="2011" name="Proc. Natl. Acad. Sci. U.S.A.">
        <title>Evolutionary erosion of yeast sex chromosomes by mating-type switching accidents.</title>
        <authorList>
            <person name="Gordon J.L."/>
            <person name="Armisen D."/>
            <person name="Proux-Wera E."/>
            <person name="Oheigeartaigh S.S."/>
            <person name="Byrne K.P."/>
            <person name="Wolfe K.H."/>
        </authorList>
    </citation>
    <scope>NUCLEOTIDE SEQUENCE [LARGE SCALE GENOMIC DNA]</scope>
    <source>
        <strain evidence="10">ATCC 24235 / CBS 4417 / NBRC 1672 / NRRL Y-8282 / UCD 70-5</strain>
    </source>
</reference>
<evidence type="ECO:0000313" key="9">
    <source>
        <dbReference type="EMBL" id="CCE64217.1"/>
    </source>
</evidence>
<dbReference type="EMBL" id="HE612862">
    <property type="protein sequence ID" value="CCE64217.1"/>
    <property type="molecule type" value="Genomic_DNA"/>
</dbReference>
<feature type="transmembrane region" description="Helical" evidence="8">
    <location>
        <begin position="476"/>
        <end position="502"/>
    </location>
</feature>
<feature type="transmembrane region" description="Helical" evidence="8">
    <location>
        <begin position="63"/>
        <end position="81"/>
    </location>
</feature>
<dbReference type="GeneID" id="11535914"/>
<comment type="subcellular location">
    <subcellularLocation>
        <location evidence="1">Endomembrane system</location>
        <topology evidence="1">Multi-pass membrane protein</topology>
    </subcellularLocation>
</comment>
<dbReference type="eggNOG" id="KOG0254">
    <property type="taxonomic scope" value="Eukaryota"/>
</dbReference>
<organism evidence="9 10">
    <name type="scientific">Tetrapisispora phaffii (strain ATCC 24235 / CBS 4417 / NBRC 1672 / NRRL Y-8282 / UCD 70-5)</name>
    <name type="common">Yeast</name>
    <name type="synonym">Fabospora phaffii</name>
    <dbReference type="NCBI Taxonomy" id="1071381"/>
    <lineage>
        <taxon>Eukaryota</taxon>
        <taxon>Fungi</taxon>
        <taxon>Dikarya</taxon>
        <taxon>Ascomycota</taxon>
        <taxon>Saccharomycotina</taxon>
        <taxon>Saccharomycetes</taxon>
        <taxon>Saccharomycetales</taxon>
        <taxon>Saccharomycetaceae</taxon>
        <taxon>Tetrapisispora</taxon>
    </lineage>
</organism>
<evidence type="ECO:0000256" key="6">
    <source>
        <dbReference type="ARBA" id="ARBA00023065"/>
    </source>
</evidence>
<evidence type="ECO:0000256" key="8">
    <source>
        <dbReference type="SAM" id="Phobius"/>
    </source>
</evidence>
<keyword evidence="5 8" id="KW-1133">Transmembrane helix</keyword>
<gene>
    <name evidence="9" type="primary">TPHA0G03780</name>
    <name evidence="9" type="ordered locus">TPHA_0G03780</name>
</gene>
<dbReference type="RefSeq" id="XP_003686651.1">
    <property type="nucleotide sequence ID" value="XM_003686603.1"/>
</dbReference>
<name>G8BWD9_TETPH</name>
<protein>
    <recommendedName>
        <fullName evidence="11">Major facilitator superfamily (MFS) profile domain-containing protein</fullName>
    </recommendedName>
</protein>
<comment type="similarity">
    <text evidence="2">Belongs to the major facilitator superfamily.</text>
</comment>
<accession>G8BWD9</accession>
<keyword evidence="10" id="KW-1185">Reference proteome</keyword>
<dbReference type="SUPFAM" id="SSF103473">
    <property type="entry name" value="MFS general substrate transporter"/>
    <property type="match status" value="1"/>
</dbReference>
<feature type="transmembrane region" description="Helical" evidence="8">
    <location>
        <begin position="221"/>
        <end position="240"/>
    </location>
</feature>
<evidence type="ECO:0000256" key="4">
    <source>
        <dbReference type="ARBA" id="ARBA00022692"/>
    </source>
</evidence>
<dbReference type="Proteomes" id="UP000005666">
    <property type="component" value="Chromosome 7"/>
</dbReference>
<dbReference type="FunFam" id="1.20.1250.20:FF:000197">
    <property type="entry name" value="Siderophore iron transporter 1"/>
    <property type="match status" value="1"/>
</dbReference>
<dbReference type="InterPro" id="IPR036259">
    <property type="entry name" value="MFS_trans_sf"/>
</dbReference>